<name>A0ABS1J6P2_9BACL</name>
<reference evidence="1 2" key="1">
    <citation type="submission" date="2021-01" db="EMBL/GenBank/DDBJ databases">
        <title>Tumebacillus sp. strain ITR2 16S ribosomal RNA gene Genome sequencing and assembly.</title>
        <authorList>
            <person name="Kang M."/>
        </authorList>
    </citation>
    <scope>NUCLEOTIDE SEQUENCE [LARGE SCALE GENOMIC DNA]</scope>
    <source>
        <strain evidence="1 2">ITR2</strain>
    </source>
</reference>
<protein>
    <submittedName>
        <fullName evidence="1">Uncharacterized protein</fullName>
    </submittedName>
</protein>
<evidence type="ECO:0000313" key="2">
    <source>
        <dbReference type="Proteomes" id="UP000602284"/>
    </source>
</evidence>
<accession>A0ABS1J6P2</accession>
<sequence>MFEAVTSAADLTVMHAFVDREVIRGQSRERLDWLIQQGKVQVIDDADLLNRLVEAGDSEYVACQFYRRVMAACIECVDYPSHLPSPKGIYRSLLIREFETRSELLKELREIENQDLIGCHIGELKSAILIRIFQRIGADHILLFTSNDHAARDMVYRSTDDEIACASVIGSFVLLRDRGVPRVHAEEYLHQLVQGMDARTNRVVYLFEENGRQKHKMSTYQRVFDLIYENQASLLKNGSLFVRK</sequence>
<gene>
    <name evidence="1" type="ORF">JJB07_04390</name>
</gene>
<proteinExistence type="predicted"/>
<dbReference type="RefSeq" id="WP_201631441.1">
    <property type="nucleotide sequence ID" value="NZ_JAEQNB010000001.1"/>
</dbReference>
<organism evidence="1 2">
    <name type="scientific">Tumebacillus amylolyticus</name>
    <dbReference type="NCBI Taxonomy" id="2801339"/>
    <lineage>
        <taxon>Bacteria</taxon>
        <taxon>Bacillati</taxon>
        <taxon>Bacillota</taxon>
        <taxon>Bacilli</taxon>
        <taxon>Bacillales</taxon>
        <taxon>Alicyclobacillaceae</taxon>
        <taxon>Tumebacillus</taxon>
    </lineage>
</organism>
<comment type="caution">
    <text evidence="1">The sequence shown here is derived from an EMBL/GenBank/DDBJ whole genome shotgun (WGS) entry which is preliminary data.</text>
</comment>
<keyword evidence="2" id="KW-1185">Reference proteome</keyword>
<evidence type="ECO:0000313" key="1">
    <source>
        <dbReference type="EMBL" id="MBL0385882.1"/>
    </source>
</evidence>
<dbReference type="Proteomes" id="UP000602284">
    <property type="component" value="Unassembled WGS sequence"/>
</dbReference>
<dbReference type="EMBL" id="JAEQNB010000001">
    <property type="protein sequence ID" value="MBL0385882.1"/>
    <property type="molecule type" value="Genomic_DNA"/>
</dbReference>